<organism evidence="4 5">
    <name type="scientific">Apodospora peruviana</name>
    <dbReference type="NCBI Taxonomy" id="516989"/>
    <lineage>
        <taxon>Eukaryota</taxon>
        <taxon>Fungi</taxon>
        <taxon>Dikarya</taxon>
        <taxon>Ascomycota</taxon>
        <taxon>Pezizomycotina</taxon>
        <taxon>Sordariomycetes</taxon>
        <taxon>Sordariomycetidae</taxon>
        <taxon>Sordariales</taxon>
        <taxon>Lasiosphaeriaceae</taxon>
        <taxon>Apodospora</taxon>
    </lineage>
</organism>
<protein>
    <recommendedName>
        <fullName evidence="3">Vacuolar sorting protein Vps3844 C-terminal domain-containing protein</fullName>
    </recommendedName>
</protein>
<reference evidence="4" key="1">
    <citation type="journal article" date="2023" name="Mol. Phylogenet. Evol.">
        <title>Genome-scale phylogeny and comparative genomics of the fungal order Sordariales.</title>
        <authorList>
            <person name="Hensen N."/>
            <person name="Bonometti L."/>
            <person name="Westerberg I."/>
            <person name="Brannstrom I.O."/>
            <person name="Guillou S."/>
            <person name="Cros-Aarteil S."/>
            <person name="Calhoun S."/>
            <person name="Haridas S."/>
            <person name="Kuo A."/>
            <person name="Mondo S."/>
            <person name="Pangilinan J."/>
            <person name="Riley R."/>
            <person name="LaButti K."/>
            <person name="Andreopoulos B."/>
            <person name="Lipzen A."/>
            <person name="Chen C."/>
            <person name="Yan M."/>
            <person name="Daum C."/>
            <person name="Ng V."/>
            <person name="Clum A."/>
            <person name="Steindorff A."/>
            <person name="Ohm R.A."/>
            <person name="Martin F."/>
            <person name="Silar P."/>
            <person name="Natvig D.O."/>
            <person name="Lalanne C."/>
            <person name="Gautier V."/>
            <person name="Ament-Velasquez S.L."/>
            <person name="Kruys A."/>
            <person name="Hutchinson M.I."/>
            <person name="Powell A.J."/>
            <person name="Barry K."/>
            <person name="Miller A.N."/>
            <person name="Grigoriev I.V."/>
            <person name="Debuchy R."/>
            <person name="Gladieux P."/>
            <person name="Hiltunen Thoren M."/>
            <person name="Johannesson H."/>
        </authorList>
    </citation>
    <scope>NUCLEOTIDE SEQUENCE</scope>
    <source>
        <strain evidence="4">CBS 118394</strain>
    </source>
</reference>
<accession>A0AAE0ME12</accession>
<evidence type="ECO:0000313" key="4">
    <source>
        <dbReference type="EMBL" id="KAK3328790.1"/>
    </source>
</evidence>
<reference evidence="4" key="2">
    <citation type="submission" date="2023-06" db="EMBL/GenBank/DDBJ databases">
        <authorList>
            <consortium name="Lawrence Berkeley National Laboratory"/>
            <person name="Haridas S."/>
            <person name="Hensen N."/>
            <person name="Bonometti L."/>
            <person name="Westerberg I."/>
            <person name="Brannstrom I.O."/>
            <person name="Guillou S."/>
            <person name="Cros-Aarteil S."/>
            <person name="Calhoun S."/>
            <person name="Kuo A."/>
            <person name="Mondo S."/>
            <person name="Pangilinan J."/>
            <person name="Riley R."/>
            <person name="Labutti K."/>
            <person name="Andreopoulos B."/>
            <person name="Lipzen A."/>
            <person name="Chen C."/>
            <person name="Yanf M."/>
            <person name="Daum C."/>
            <person name="Ng V."/>
            <person name="Clum A."/>
            <person name="Steindorff A."/>
            <person name="Ohm R."/>
            <person name="Martin F."/>
            <person name="Silar P."/>
            <person name="Natvig D."/>
            <person name="Lalanne C."/>
            <person name="Gautier V."/>
            <person name="Ament-Velasquez S.L."/>
            <person name="Kruys A."/>
            <person name="Hutchinson M.I."/>
            <person name="Powell A.J."/>
            <person name="Barry K."/>
            <person name="Miller A.N."/>
            <person name="Grigoriev I.V."/>
            <person name="Debuchy R."/>
            <person name="Gladieux P."/>
            <person name="Thoren M.H."/>
            <person name="Johannesson H."/>
        </authorList>
    </citation>
    <scope>NUCLEOTIDE SEQUENCE</scope>
    <source>
        <strain evidence="4">CBS 118394</strain>
    </source>
</reference>
<keyword evidence="1" id="KW-1133">Transmembrane helix</keyword>
<evidence type="ECO:0000256" key="1">
    <source>
        <dbReference type="SAM" id="Phobius"/>
    </source>
</evidence>
<keyword evidence="1" id="KW-0472">Membrane</keyword>
<feature type="domain" description="Vacuolar sorting protein Vps3844 C-terminal" evidence="3">
    <location>
        <begin position="287"/>
        <end position="402"/>
    </location>
</feature>
<keyword evidence="1" id="KW-0812">Transmembrane</keyword>
<gene>
    <name evidence="4" type="ORF">B0H66DRAFT_1316</name>
</gene>
<evidence type="ECO:0000259" key="3">
    <source>
        <dbReference type="Pfam" id="PF12955"/>
    </source>
</evidence>
<name>A0AAE0ME12_9PEZI</name>
<dbReference type="InterPro" id="IPR024382">
    <property type="entry name" value="Vps3844_C"/>
</dbReference>
<sequence length="409" mass="43507">MRFSIGIAVAALSGLTTAASSQNDADVLLLMAHDRQQQIPKETPRLPKEVARHIFLQRTSSSGGYGSDLRDLPDSIDTEAAVSYIARYGKSPLPLFLSAEQTHSSSQLLVILEGATPENVQPLKEKLADSDQVASFAISEPPSSTANDHLVTLFRNMGLATPSQCDIASAINPFDSSCWAGLSSVVKYDLQKAPETISILLENFSRLSQFVADGSLEATLVLMPHTSRTSKINHWSAAAAAADNSLRRRNQDTETVIASTGRVVATQRVGAKDDKPAAAPRNRIPQCFASLDACAKGTNGCSGHGECVNKYGSGSGNATVSASNCFVCRCKRTFVNEGEKDGDLYKNIKTIEWGGNMCQKKDISVPFWLLAGFTITILGAVSFAIGLLFGVGQEPLPGVIGAGVIRSAK</sequence>
<dbReference type="PANTHER" id="PTHR36853">
    <property type="entry name" value="EXPRESSED PROTEIN"/>
    <property type="match status" value="1"/>
</dbReference>
<dbReference type="InterPro" id="IPR053065">
    <property type="entry name" value="Archenteron_Induction-Rel"/>
</dbReference>
<dbReference type="Proteomes" id="UP001283341">
    <property type="component" value="Unassembled WGS sequence"/>
</dbReference>
<dbReference type="GO" id="GO:0005783">
    <property type="term" value="C:endoplasmic reticulum"/>
    <property type="evidence" value="ECO:0007669"/>
    <property type="project" value="TreeGrafter"/>
</dbReference>
<feature type="transmembrane region" description="Helical" evidence="1">
    <location>
        <begin position="367"/>
        <end position="391"/>
    </location>
</feature>
<dbReference type="PANTHER" id="PTHR36853:SF1">
    <property type="entry name" value="DUF3844 DOMAIN-CONTAINING PROTEIN"/>
    <property type="match status" value="1"/>
</dbReference>
<evidence type="ECO:0000256" key="2">
    <source>
        <dbReference type="SAM" id="SignalP"/>
    </source>
</evidence>
<dbReference type="EMBL" id="JAUEDM010000001">
    <property type="protein sequence ID" value="KAK3328790.1"/>
    <property type="molecule type" value="Genomic_DNA"/>
</dbReference>
<keyword evidence="5" id="KW-1185">Reference proteome</keyword>
<dbReference type="Pfam" id="PF12955">
    <property type="entry name" value="Vps3844_C"/>
    <property type="match status" value="1"/>
</dbReference>
<evidence type="ECO:0000313" key="5">
    <source>
        <dbReference type="Proteomes" id="UP001283341"/>
    </source>
</evidence>
<feature type="signal peptide" evidence="2">
    <location>
        <begin position="1"/>
        <end position="18"/>
    </location>
</feature>
<comment type="caution">
    <text evidence="4">The sequence shown here is derived from an EMBL/GenBank/DDBJ whole genome shotgun (WGS) entry which is preliminary data.</text>
</comment>
<dbReference type="AlphaFoldDB" id="A0AAE0ME12"/>
<feature type="chain" id="PRO_5042294013" description="Vacuolar sorting protein Vps3844 C-terminal domain-containing protein" evidence="2">
    <location>
        <begin position="19"/>
        <end position="409"/>
    </location>
</feature>
<proteinExistence type="predicted"/>
<keyword evidence="2" id="KW-0732">Signal</keyword>